<dbReference type="InterPro" id="IPR052046">
    <property type="entry name" value="GH57_Enzymes"/>
</dbReference>
<dbReference type="PANTHER" id="PTHR36306">
    <property type="entry name" value="ALPHA-AMYLASE-RELATED-RELATED"/>
    <property type="match status" value="1"/>
</dbReference>
<dbReference type="PANTHER" id="PTHR36306:SF3">
    <property type="entry name" value="GLYCOSIDE HYDROLASE FAMILY 57"/>
    <property type="match status" value="1"/>
</dbReference>
<dbReference type="SUPFAM" id="SSF88713">
    <property type="entry name" value="Glycoside hydrolase/deacetylase"/>
    <property type="match status" value="1"/>
</dbReference>
<accession>A0A0G1J0P1</accession>
<evidence type="ECO:0000313" key="5">
    <source>
        <dbReference type="Proteomes" id="UP000034097"/>
    </source>
</evidence>
<proteinExistence type="inferred from homology"/>
<dbReference type="GO" id="GO:0005975">
    <property type="term" value="P:carbohydrate metabolic process"/>
    <property type="evidence" value="ECO:0007669"/>
    <property type="project" value="InterPro"/>
</dbReference>
<organism evidence="4 5">
    <name type="scientific">Candidatus Collierbacteria bacterium GW2011_GWF1_44_12</name>
    <dbReference type="NCBI Taxonomy" id="1618402"/>
    <lineage>
        <taxon>Bacteria</taxon>
        <taxon>Candidatus Collieribacteriota</taxon>
    </lineage>
</organism>
<comment type="similarity">
    <text evidence="1">Belongs to the glycosyl hydrolase 57 family.</text>
</comment>
<keyword evidence="4" id="KW-0378">Hydrolase</keyword>
<evidence type="ECO:0000256" key="2">
    <source>
        <dbReference type="ARBA" id="ARBA00023277"/>
    </source>
</evidence>
<dbReference type="AlphaFoldDB" id="A0A0G1J0P1"/>
<keyword evidence="2" id="KW-0119">Carbohydrate metabolism</keyword>
<evidence type="ECO:0000256" key="1">
    <source>
        <dbReference type="ARBA" id="ARBA00006821"/>
    </source>
</evidence>
<protein>
    <submittedName>
        <fullName evidence="4">Glycosyl hydrolase family</fullName>
    </submittedName>
</protein>
<feature type="domain" description="Glycoside hydrolase family 57 N-terminal" evidence="3">
    <location>
        <begin position="62"/>
        <end position="252"/>
    </location>
</feature>
<name>A0A0G1J0P1_9BACT</name>
<dbReference type="EMBL" id="LCHQ01000027">
    <property type="protein sequence ID" value="KKT37657.1"/>
    <property type="molecule type" value="Genomic_DNA"/>
</dbReference>
<dbReference type="Proteomes" id="UP000034097">
    <property type="component" value="Unassembled WGS sequence"/>
</dbReference>
<dbReference type="InterPro" id="IPR011330">
    <property type="entry name" value="Glyco_hydro/deAcase_b/a-brl"/>
</dbReference>
<sequence>MGEYDSVMGKEVVVGLHYYQPPRFAAHPLIEGISTDPEGKDWTRIITKECYRPLAEVGVMEKASFDVFQSLLLQLEKIDPPLAALFYKAAKENGIGEPFIHPILPDLSNPDKDIVIRAGVNRFQEITGTHPRFFWPPETAIDTPTLVRLAEAGYEGFICAPQQVYQADGSPSDSTPTIIDLPGGRNIIALPFDQAISSRLAFDPKINADHFANDIFFPRNRGLKENQILLAWTDAETFGHHWKHADKFLDYLLDTSLPHVGLYPIPINQLKLDKRRLPHGKIIERTAWSCPHGDLVRWHGSCSCHREDTSWKKPFYHALGSLNNSVSEILKDSYGENYSDIVSQFFYIANAHPELMDTPELALVAAKVSSLTARTSCATFFSSPEVSGKISLLYAYQTLLYLKQSGLEAASAKISTQLYKDLDQVHYPHSKGTALATLQHMVG</sequence>
<dbReference type="Gene3D" id="3.20.110.20">
    <property type="match status" value="1"/>
</dbReference>
<reference evidence="4 5" key="1">
    <citation type="journal article" date="2015" name="Nature">
        <title>rRNA introns, odd ribosomes, and small enigmatic genomes across a large radiation of phyla.</title>
        <authorList>
            <person name="Brown C.T."/>
            <person name="Hug L.A."/>
            <person name="Thomas B.C."/>
            <person name="Sharon I."/>
            <person name="Castelle C.J."/>
            <person name="Singh A."/>
            <person name="Wilkins M.J."/>
            <person name="Williams K.H."/>
            <person name="Banfield J.F."/>
        </authorList>
    </citation>
    <scope>NUCLEOTIDE SEQUENCE [LARGE SCALE GENOMIC DNA]</scope>
</reference>
<dbReference type="Pfam" id="PF03065">
    <property type="entry name" value="Glyco_hydro_57"/>
    <property type="match status" value="1"/>
</dbReference>
<comment type="caution">
    <text evidence="4">The sequence shown here is derived from an EMBL/GenBank/DDBJ whole genome shotgun (WGS) entry which is preliminary data.</text>
</comment>
<gene>
    <name evidence="4" type="ORF">UW26_C0027G0003</name>
</gene>
<evidence type="ECO:0000259" key="3">
    <source>
        <dbReference type="Pfam" id="PF03065"/>
    </source>
</evidence>
<dbReference type="GO" id="GO:0016787">
    <property type="term" value="F:hydrolase activity"/>
    <property type="evidence" value="ECO:0007669"/>
    <property type="project" value="UniProtKB-KW"/>
</dbReference>
<evidence type="ECO:0000313" key="4">
    <source>
        <dbReference type="EMBL" id="KKT37657.1"/>
    </source>
</evidence>
<dbReference type="InterPro" id="IPR004300">
    <property type="entry name" value="Glyco_hydro_57_N"/>
</dbReference>